<dbReference type="VEuPathDB" id="FungiDB:ASPWEDRAFT_732323"/>
<dbReference type="AlphaFoldDB" id="A0A1L9S2T7"/>
<dbReference type="InterPro" id="IPR036291">
    <property type="entry name" value="NAD(P)-bd_dom_sf"/>
</dbReference>
<dbReference type="PANTHER" id="PTHR32487">
    <property type="entry name" value="3-OXO-DELTA(4,5)-STEROID 5-BETA-REDUCTASE"/>
    <property type="match status" value="1"/>
</dbReference>
<evidence type="ECO:0000259" key="1">
    <source>
        <dbReference type="Pfam" id="PF22917"/>
    </source>
</evidence>
<dbReference type="SUPFAM" id="SSF51735">
    <property type="entry name" value="NAD(P)-binding Rossmann-fold domains"/>
    <property type="match status" value="1"/>
</dbReference>
<dbReference type="STRING" id="1073089.A0A1L9S2T7"/>
<organism evidence="2 3">
    <name type="scientific">Aspergillus wentii DTO 134E9</name>
    <dbReference type="NCBI Taxonomy" id="1073089"/>
    <lineage>
        <taxon>Eukaryota</taxon>
        <taxon>Fungi</taxon>
        <taxon>Dikarya</taxon>
        <taxon>Ascomycota</taxon>
        <taxon>Pezizomycotina</taxon>
        <taxon>Eurotiomycetes</taxon>
        <taxon>Eurotiomycetidae</taxon>
        <taxon>Eurotiales</taxon>
        <taxon>Aspergillaceae</taxon>
        <taxon>Aspergillus</taxon>
        <taxon>Aspergillus subgen. Cremei</taxon>
    </lineage>
</organism>
<gene>
    <name evidence="2" type="ORF">ASPWEDRAFT_732323</name>
</gene>
<protein>
    <recommendedName>
        <fullName evidence="1">PRISE-like Rossmann-fold domain-containing protein</fullName>
    </recommendedName>
</protein>
<dbReference type="GeneID" id="63755146"/>
<dbReference type="CDD" id="cd08948">
    <property type="entry name" value="5beta-POR_like_SDR_a"/>
    <property type="match status" value="1"/>
</dbReference>
<keyword evidence="3" id="KW-1185">Reference proteome</keyword>
<dbReference type="Gene3D" id="3.40.50.720">
    <property type="entry name" value="NAD(P)-binding Rossmann-like Domain"/>
    <property type="match status" value="1"/>
</dbReference>
<name>A0A1L9S2T7_ASPWE</name>
<evidence type="ECO:0000313" key="3">
    <source>
        <dbReference type="Proteomes" id="UP000184383"/>
    </source>
</evidence>
<dbReference type="EMBL" id="KV878209">
    <property type="protein sequence ID" value="OJJ41481.1"/>
    <property type="molecule type" value="Genomic_DNA"/>
</dbReference>
<dbReference type="PANTHER" id="PTHR32487:SF0">
    <property type="entry name" value="3-OXO-DELTA(4,5)-STEROID 5-BETA-REDUCTASE"/>
    <property type="match status" value="1"/>
</dbReference>
<proteinExistence type="predicted"/>
<dbReference type="Proteomes" id="UP000184383">
    <property type="component" value="Unassembled WGS sequence"/>
</dbReference>
<dbReference type="InterPro" id="IPR055222">
    <property type="entry name" value="PRISE-like_Rossmann-fold"/>
</dbReference>
<evidence type="ECO:0000313" key="2">
    <source>
        <dbReference type="EMBL" id="OJJ41481.1"/>
    </source>
</evidence>
<dbReference type="Pfam" id="PF22917">
    <property type="entry name" value="PRISE"/>
    <property type="match status" value="1"/>
</dbReference>
<reference evidence="3" key="1">
    <citation type="journal article" date="2017" name="Genome Biol.">
        <title>Comparative genomics reveals high biological diversity and specific adaptations in the industrially and medically important fungal genus Aspergillus.</title>
        <authorList>
            <person name="de Vries R.P."/>
            <person name="Riley R."/>
            <person name="Wiebenga A."/>
            <person name="Aguilar-Osorio G."/>
            <person name="Amillis S."/>
            <person name="Uchima C.A."/>
            <person name="Anderluh G."/>
            <person name="Asadollahi M."/>
            <person name="Askin M."/>
            <person name="Barry K."/>
            <person name="Battaglia E."/>
            <person name="Bayram O."/>
            <person name="Benocci T."/>
            <person name="Braus-Stromeyer S.A."/>
            <person name="Caldana C."/>
            <person name="Canovas D."/>
            <person name="Cerqueira G.C."/>
            <person name="Chen F."/>
            <person name="Chen W."/>
            <person name="Choi C."/>
            <person name="Clum A."/>
            <person name="Dos Santos R.A."/>
            <person name="Damasio A.R."/>
            <person name="Diallinas G."/>
            <person name="Emri T."/>
            <person name="Fekete E."/>
            <person name="Flipphi M."/>
            <person name="Freyberg S."/>
            <person name="Gallo A."/>
            <person name="Gournas C."/>
            <person name="Habgood R."/>
            <person name="Hainaut M."/>
            <person name="Harispe M.L."/>
            <person name="Henrissat B."/>
            <person name="Hilden K.S."/>
            <person name="Hope R."/>
            <person name="Hossain A."/>
            <person name="Karabika E."/>
            <person name="Karaffa L."/>
            <person name="Karanyi Z."/>
            <person name="Krasevec N."/>
            <person name="Kuo A."/>
            <person name="Kusch H."/>
            <person name="LaButti K."/>
            <person name="Lagendijk E.L."/>
            <person name="Lapidus A."/>
            <person name="Levasseur A."/>
            <person name="Lindquist E."/>
            <person name="Lipzen A."/>
            <person name="Logrieco A.F."/>
            <person name="MacCabe A."/>
            <person name="Maekelae M.R."/>
            <person name="Malavazi I."/>
            <person name="Melin P."/>
            <person name="Meyer V."/>
            <person name="Mielnichuk N."/>
            <person name="Miskei M."/>
            <person name="Molnar A.P."/>
            <person name="Mule G."/>
            <person name="Ngan C.Y."/>
            <person name="Orejas M."/>
            <person name="Orosz E."/>
            <person name="Ouedraogo J.P."/>
            <person name="Overkamp K.M."/>
            <person name="Park H.-S."/>
            <person name="Perrone G."/>
            <person name="Piumi F."/>
            <person name="Punt P.J."/>
            <person name="Ram A.F."/>
            <person name="Ramon A."/>
            <person name="Rauscher S."/>
            <person name="Record E."/>
            <person name="Riano-Pachon D.M."/>
            <person name="Robert V."/>
            <person name="Roehrig J."/>
            <person name="Ruller R."/>
            <person name="Salamov A."/>
            <person name="Salih N.S."/>
            <person name="Samson R.A."/>
            <person name="Sandor E."/>
            <person name="Sanguinetti M."/>
            <person name="Schuetze T."/>
            <person name="Sepcic K."/>
            <person name="Shelest E."/>
            <person name="Sherlock G."/>
            <person name="Sophianopoulou V."/>
            <person name="Squina F.M."/>
            <person name="Sun H."/>
            <person name="Susca A."/>
            <person name="Todd R.B."/>
            <person name="Tsang A."/>
            <person name="Unkles S.E."/>
            <person name="van de Wiele N."/>
            <person name="van Rossen-Uffink D."/>
            <person name="Oliveira J.V."/>
            <person name="Vesth T.C."/>
            <person name="Visser J."/>
            <person name="Yu J.-H."/>
            <person name="Zhou M."/>
            <person name="Andersen M.R."/>
            <person name="Archer D.B."/>
            <person name="Baker S.E."/>
            <person name="Benoit I."/>
            <person name="Brakhage A.A."/>
            <person name="Braus G.H."/>
            <person name="Fischer R."/>
            <person name="Frisvad J.C."/>
            <person name="Goldman G.H."/>
            <person name="Houbraken J."/>
            <person name="Oakley B."/>
            <person name="Pocsi I."/>
            <person name="Scazzocchio C."/>
            <person name="Seiboth B."/>
            <person name="vanKuyk P.A."/>
            <person name="Wortman J."/>
            <person name="Dyer P.S."/>
            <person name="Grigoriev I.V."/>
        </authorList>
    </citation>
    <scope>NUCLEOTIDE SEQUENCE [LARGE SCALE GENOMIC DNA]</scope>
    <source>
        <strain evidence="3">DTO 134E9</strain>
    </source>
</reference>
<feature type="domain" description="PRISE-like Rossmann-fold" evidence="1">
    <location>
        <begin position="14"/>
        <end position="398"/>
    </location>
</feature>
<dbReference type="OrthoDB" id="1731983at2759"/>
<dbReference type="RefSeq" id="XP_040695157.1">
    <property type="nucleotide sequence ID" value="XM_040839298.1"/>
</dbReference>
<accession>A0A1L9S2T7</accession>
<sequence length="404" mass="46755">MSNTCFIPPSSKVAFVTGVNGISGHAIVERLIRTLKSEWSKIIVTSRRPLDNYWVDPRVQFVALDFLQPKDSIVEKIKIICKDVTHAYFTSYIHDNDFFKLSEKNGPLFRNFLEAIDEACPELQRASTDRRKGMSAISESGRDSDLSQHYGFQFREFNMPFFEDTPRIEGPGSGSIFYYEQEDDMMRIQKRRNVWQYNIIRRMGITGFTPQFSGMNEAIPIAQYFLICRELGENPKWPGNLKGFNRVEDQSYAPSIADLTIWATTQERCQNEAFNHTNGDAMAWKFLWNLFGQYFNVEIDAFPDSTVDTSKPQIGLGEWAKDKEEVWKGIVAKYGGRAESFQINNFEFMNWGFTPASQGRLFMSTVNKARRFGWDRIDDSYQAWIDTFQSYENAGILPSHHLFQ</sequence>